<feature type="transmembrane region" description="Helical" evidence="1">
    <location>
        <begin position="62"/>
        <end position="85"/>
    </location>
</feature>
<dbReference type="InterPro" id="IPR006976">
    <property type="entry name" value="VanZ-like"/>
</dbReference>
<dbReference type="Pfam" id="PF04892">
    <property type="entry name" value="VanZ"/>
    <property type="match status" value="1"/>
</dbReference>
<dbReference type="PANTHER" id="PTHR36834:SF1">
    <property type="entry name" value="INTEGRAL MEMBRANE PROTEIN"/>
    <property type="match status" value="1"/>
</dbReference>
<sequence length="152" mass="17884">MTKTQKRIRLWGRILFILYLLCALYVMFFSESLDRELVSDTYRYNLTLFKEIKRFWNMRYTYGWNVTLINLVGNVVCFLPFGFLLPTISRKSIFKNIITVTIWAMLLSFGIETAQLLTKVGAFDVDDIFLNTLGGCLGYIIFRITKLHKHVM</sequence>
<feature type="transmembrane region" description="Helical" evidence="1">
    <location>
        <begin position="12"/>
        <end position="30"/>
    </location>
</feature>
<feature type="domain" description="VanZ-like" evidence="2">
    <location>
        <begin position="16"/>
        <end position="144"/>
    </location>
</feature>
<evidence type="ECO:0000313" key="3">
    <source>
        <dbReference type="EMBL" id="MCT7398234.1"/>
    </source>
</evidence>
<evidence type="ECO:0000256" key="1">
    <source>
        <dbReference type="SAM" id="Phobius"/>
    </source>
</evidence>
<evidence type="ECO:0000313" key="4">
    <source>
        <dbReference type="Proteomes" id="UP001431199"/>
    </source>
</evidence>
<organism evidence="3 4">
    <name type="scientific">Eubacterium album</name>
    <dbReference type="NCBI Taxonomy" id="2978477"/>
    <lineage>
        <taxon>Bacteria</taxon>
        <taxon>Bacillati</taxon>
        <taxon>Bacillota</taxon>
        <taxon>Clostridia</taxon>
        <taxon>Eubacteriales</taxon>
        <taxon>Eubacteriaceae</taxon>
        <taxon>Eubacterium</taxon>
    </lineage>
</organism>
<keyword evidence="1" id="KW-1133">Transmembrane helix</keyword>
<reference evidence="3" key="1">
    <citation type="submission" date="2022-09" db="EMBL/GenBank/DDBJ databases">
        <title>Eubacterium sp. LFL-14 isolated from human feces.</title>
        <authorList>
            <person name="Liu F."/>
        </authorList>
    </citation>
    <scope>NUCLEOTIDE SEQUENCE</scope>
    <source>
        <strain evidence="3">LFL-14</strain>
    </source>
</reference>
<dbReference type="RefSeq" id="WP_260978419.1">
    <property type="nucleotide sequence ID" value="NZ_JAODBU010000003.1"/>
</dbReference>
<dbReference type="PANTHER" id="PTHR36834">
    <property type="entry name" value="MEMBRANE PROTEIN-RELATED"/>
    <property type="match status" value="1"/>
</dbReference>
<evidence type="ECO:0000259" key="2">
    <source>
        <dbReference type="Pfam" id="PF04892"/>
    </source>
</evidence>
<feature type="transmembrane region" description="Helical" evidence="1">
    <location>
        <begin position="97"/>
        <end position="116"/>
    </location>
</feature>
<dbReference type="Proteomes" id="UP001431199">
    <property type="component" value="Unassembled WGS sequence"/>
</dbReference>
<feature type="transmembrane region" description="Helical" evidence="1">
    <location>
        <begin position="128"/>
        <end position="145"/>
    </location>
</feature>
<dbReference type="EMBL" id="JAODBU010000003">
    <property type="protein sequence ID" value="MCT7398234.1"/>
    <property type="molecule type" value="Genomic_DNA"/>
</dbReference>
<proteinExistence type="predicted"/>
<keyword evidence="1" id="KW-0472">Membrane</keyword>
<keyword evidence="1" id="KW-0812">Transmembrane</keyword>
<protein>
    <submittedName>
        <fullName evidence="3">VanZ family protein</fullName>
    </submittedName>
</protein>
<dbReference type="InterPro" id="IPR053150">
    <property type="entry name" value="Teicoplanin_resist-assoc"/>
</dbReference>
<name>A0ABT2LY68_9FIRM</name>
<keyword evidence="4" id="KW-1185">Reference proteome</keyword>
<gene>
    <name evidence="3" type="ORF">N5B56_03905</name>
</gene>
<accession>A0ABT2LY68</accession>
<comment type="caution">
    <text evidence="3">The sequence shown here is derived from an EMBL/GenBank/DDBJ whole genome shotgun (WGS) entry which is preliminary data.</text>
</comment>